<comment type="caution">
    <text evidence="1">The sequence shown here is derived from an EMBL/GenBank/DDBJ whole genome shotgun (WGS) entry which is preliminary data.</text>
</comment>
<sequence>MKVKQENQDLRDYARMRKVALWQIAAHLGIHEMTLIGRLRKPYDDANKKAFKETVDSINFAGE</sequence>
<dbReference type="EMBL" id="VSSQ01003480">
    <property type="protein sequence ID" value="MPM20900.1"/>
    <property type="molecule type" value="Genomic_DNA"/>
</dbReference>
<dbReference type="AlphaFoldDB" id="A0A644XXG2"/>
<gene>
    <name evidence="1" type="ORF">SDC9_67338</name>
</gene>
<protein>
    <submittedName>
        <fullName evidence="1">Uncharacterized protein</fullName>
    </submittedName>
</protein>
<accession>A0A644XXG2</accession>
<reference evidence="1" key="1">
    <citation type="submission" date="2019-08" db="EMBL/GenBank/DDBJ databases">
        <authorList>
            <person name="Kucharzyk K."/>
            <person name="Murdoch R.W."/>
            <person name="Higgins S."/>
            <person name="Loffler F."/>
        </authorList>
    </citation>
    <scope>NUCLEOTIDE SEQUENCE</scope>
</reference>
<proteinExistence type="predicted"/>
<name>A0A644XXG2_9ZZZZ</name>
<organism evidence="1">
    <name type="scientific">bioreactor metagenome</name>
    <dbReference type="NCBI Taxonomy" id="1076179"/>
    <lineage>
        <taxon>unclassified sequences</taxon>
        <taxon>metagenomes</taxon>
        <taxon>ecological metagenomes</taxon>
    </lineage>
</organism>
<evidence type="ECO:0000313" key="1">
    <source>
        <dbReference type="EMBL" id="MPM20900.1"/>
    </source>
</evidence>